<evidence type="ECO:0000313" key="2">
    <source>
        <dbReference type="EMBL" id="MEN2768869.1"/>
    </source>
</evidence>
<keyword evidence="1" id="KW-1133">Transmembrane helix</keyword>
<gene>
    <name evidence="2" type="ORF">ABC228_16950</name>
</gene>
<name>A0ABU9XKQ2_9BACI</name>
<keyword evidence="3" id="KW-1185">Reference proteome</keyword>
<protein>
    <submittedName>
        <fullName evidence="2">Uncharacterized protein</fullName>
    </submittedName>
</protein>
<feature type="transmembrane region" description="Helical" evidence="1">
    <location>
        <begin position="125"/>
        <end position="147"/>
    </location>
</feature>
<evidence type="ECO:0000313" key="3">
    <source>
        <dbReference type="Proteomes" id="UP001444625"/>
    </source>
</evidence>
<dbReference type="EMBL" id="JBDIML010000008">
    <property type="protein sequence ID" value="MEN2768869.1"/>
    <property type="molecule type" value="Genomic_DNA"/>
</dbReference>
<reference evidence="2 3" key="1">
    <citation type="submission" date="2024-05" db="EMBL/GenBank/DDBJ databases">
        <authorList>
            <person name="Haq I."/>
            <person name="Ullah Z."/>
            <person name="Ahmad R."/>
            <person name="Li M."/>
            <person name="Tong Y."/>
        </authorList>
    </citation>
    <scope>NUCLEOTIDE SEQUENCE [LARGE SCALE GENOMIC DNA]</scope>
    <source>
        <strain evidence="2 3">16A2E</strain>
    </source>
</reference>
<organism evidence="2 3">
    <name type="scientific">Ornithinibacillus xuwenensis</name>
    <dbReference type="NCBI Taxonomy" id="3144668"/>
    <lineage>
        <taxon>Bacteria</taxon>
        <taxon>Bacillati</taxon>
        <taxon>Bacillota</taxon>
        <taxon>Bacilli</taxon>
        <taxon>Bacillales</taxon>
        <taxon>Bacillaceae</taxon>
        <taxon>Ornithinibacillus</taxon>
    </lineage>
</organism>
<evidence type="ECO:0000256" key="1">
    <source>
        <dbReference type="SAM" id="Phobius"/>
    </source>
</evidence>
<feature type="transmembrane region" description="Helical" evidence="1">
    <location>
        <begin position="88"/>
        <end position="113"/>
    </location>
</feature>
<feature type="transmembrane region" description="Helical" evidence="1">
    <location>
        <begin position="159"/>
        <end position="176"/>
    </location>
</feature>
<feature type="transmembrane region" description="Helical" evidence="1">
    <location>
        <begin position="34"/>
        <end position="52"/>
    </location>
</feature>
<sequence>MDRSLMLNDIYEKSIDQNASLISYWKEFSNIDSWQFWFVLALLIVPLIILYVTIDRTRVFEILFFGFSVHMMWTYIDTVLGSTTLFVHTYFLIPLLPFAFSLTSSVLPVGFMLVYQYCLNHNKNFYLFTILVSALFSFGFASLELIMGLVDFNRGMNELYVFLIDLGVVFLSYWLTKFIKKLSVSK</sequence>
<comment type="caution">
    <text evidence="2">The sequence shown here is derived from an EMBL/GenBank/DDBJ whole genome shotgun (WGS) entry which is preliminary data.</text>
</comment>
<dbReference type="Proteomes" id="UP001444625">
    <property type="component" value="Unassembled WGS sequence"/>
</dbReference>
<keyword evidence="1" id="KW-0472">Membrane</keyword>
<proteinExistence type="predicted"/>
<dbReference type="RefSeq" id="WP_345826368.1">
    <property type="nucleotide sequence ID" value="NZ_JBDIML010000008.1"/>
</dbReference>
<accession>A0ABU9XKQ2</accession>
<feature type="transmembrane region" description="Helical" evidence="1">
    <location>
        <begin position="59"/>
        <end position="76"/>
    </location>
</feature>
<keyword evidence="1" id="KW-0812">Transmembrane</keyword>